<protein>
    <recommendedName>
        <fullName evidence="3">DUF1772 domain-containing protein</fullName>
    </recommendedName>
</protein>
<organism evidence="1 2">
    <name type="scientific">Phlyctema vagabunda</name>
    <dbReference type="NCBI Taxonomy" id="108571"/>
    <lineage>
        <taxon>Eukaryota</taxon>
        <taxon>Fungi</taxon>
        <taxon>Dikarya</taxon>
        <taxon>Ascomycota</taxon>
        <taxon>Pezizomycotina</taxon>
        <taxon>Leotiomycetes</taxon>
        <taxon>Helotiales</taxon>
        <taxon>Dermateaceae</taxon>
        <taxon>Phlyctema</taxon>
    </lineage>
</organism>
<dbReference type="EMBL" id="JBFCZG010000007">
    <property type="protein sequence ID" value="KAL3419884.1"/>
    <property type="molecule type" value="Genomic_DNA"/>
</dbReference>
<evidence type="ECO:0000313" key="1">
    <source>
        <dbReference type="EMBL" id="KAL3419884.1"/>
    </source>
</evidence>
<gene>
    <name evidence="1" type="ORF">PVAG01_08383</name>
</gene>
<evidence type="ECO:0008006" key="3">
    <source>
        <dbReference type="Google" id="ProtNLM"/>
    </source>
</evidence>
<accession>A0ABR4P998</accession>
<keyword evidence="2" id="KW-1185">Reference proteome</keyword>
<comment type="caution">
    <text evidence="1">The sequence shown here is derived from an EMBL/GenBank/DDBJ whole genome shotgun (WGS) entry which is preliminary data.</text>
</comment>
<sequence length="154" mass="16756">MASGILSVLHTVQSTFAAYNLYVGTQTVSNLLEYEEKSKKAAEYSNVAENQLYKTRTTQATSIASVLLTFVSSAYLIFSNKSKSSELVTMAINLAVLTLARQYIGNFWDGKAKVPLPGVGKFNDAISMTKEVRLNMLYLAGTWLASGLVSLALL</sequence>
<name>A0ABR4P998_9HELO</name>
<dbReference type="Proteomes" id="UP001629113">
    <property type="component" value="Unassembled WGS sequence"/>
</dbReference>
<reference evidence="1 2" key="1">
    <citation type="submission" date="2024-06" db="EMBL/GenBank/DDBJ databases">
        <title>Complete genome of Phlyctema vagabunda strain 19-DSS-EL-015.</title>
        <authorList>
            <person name="Fiorenzani C."/>
        </authorList>
    </citation>
    <scope>NUCLEOTIDE SEQUENCE [LARGE SCALE GENOMIC DNA]</scope>
    <source>
        <strain evidence="1 2">19-DSS-EL-015</strain>
    </source>
</reference>
<evidence type="ECO:0000313" key="2">
    <source>
        <dbReference type="Proteomes" id="UP001629113"/>
    </source>
</evidence>
<proteinExistence type="predicted"/>